<dbReference type="Pfam" id="PF00561">
    <property type="entry name" value="Abhydrolase_1"/>
    <property type="match status" value="1"/>
</dbReference>
<proteinExistence type="predicted"/>
<reference evidence="4 5" key="1">
    <citation type="journal article" date="2019" name="Genome Biol. Evol.">
        <title>The Rhododendron genome and chromosomal organization provide insight into shared whole-genome duplications across the heath family (Ericaceae).</title>
        <authorList>
            <person name="Soza V.L."/>
            <person name="Lindsley D."/>
            <person name="Waalkes A."/>
            <person name="Ramage E."/>
            <person name="Patwardhan R.P."/>
            <person name="Burton J.N."/>
            <person name="Adey A."/>
            <person name="Kumar A."/>
            <person name="Qiu R."/>
            <person name="Shendure J."/>
            <person name="Hall B."/>
        </authorList>
    </citation>
    <scope>NUCLEOTIDE SEQUENCE [LARGE SCALE GENOMIC DNA]</scope>
    <source>
        <strain evidence="4">RSF 1966-606</strain>
    </source>
</reference>
<keyword evidence="1" id="KW-0802">TPR repeat</keyword>
<keyword evidence="2" id="KW-0175">Coiled coil</keyword>
<sequence length="594" mass="66393">MRLSLRDTKAAMAQLEEKLQEARAIVAHLEEQDAILVGQLKEPNKVGTSEFDVNSYACFIHPPMLPHIPSSVTPHLLPDPSAVDHKTSLNRSALDIVYMVPLKAVFGFYSVGNGCLSKAIVLTGNAAFKGRQWNKAVSYYSEAIKLSEINATYYCNRAAAYLELGCFREAEEDCSKAISLDKKVGTILYESFMSKEGFGGFNFCNSHRSCNNLYVVSEDQSSCIVSISTDNQLGYLGRLLYVTAFLCSLNCTGEENVKAYLRRGTARESLVLYKDALQDFKHALVLEPQNKVANQAEKRLRKMINRLYRYFFAYSGLRSTAADLGGGTIIHSWIPKTHKPTKPTLLLIHGFGANAMWQYSDLLRHLLPHYNLYVPDLLFFGQSHTSAPDRSEAFQAKCLMKLMEVHGVVGKVSLVGISYGGFVGYSMAAQFPASVERVVVCCTGVCLEERDLGEGLFRVADLEEAVKILLPQTVEKLRELMKLSFVRPARGVPSFILSDFIHVMCTDHLKEKRELIQEILKDRKVSDLPKINQQTLIIWGEQDQIFPLELGHRHIGGNAELVIIKNAGHALNLEKPKEFTKHLKAFLLDSSTAK</sequence>
<feature type="coiled-coil region" evidence="2">
    <location>
        <begin position="5"/>
        <end position="32"/>
    </location>
</feature>
<dbReference type="Gene3D" id="1.25.40.10">
    <property type="entry name" value="Tetratricopeptide repeat domain"/>
    <property type="match status" value="2"/>
</dbReference>
<evidence type="ECO:0000313" key="5">
    <source>
        <dbReference type="Proteomes" id="UP000428333"/>
    </source>
</evidence>
<feature type="non-terminal residue" evidence="4">
    <location>
        <position position="1"/>
    </location>
</feature>
<evidence type="ECO:0000256" key="1">
    <source>
        <dbReference type="PROSITE-ProRule" id="PRU00339"/>
    </source>
</evidence>
<dbReference type="PRINTS" id="PR00111">
    <property type="entry name" value="ABHYDROLASE"/>
</dbReference>
<feature type="repeat" description="TPR" evidence="1">
    <location>
        <begin position="257"/>
        <end position="290"/>
    </location>
</feature>
<dbReference type="Proteomes" id="UP000428333">
    <property type="component" value="Linkage Group LG12"/>
</dbReference>
<feature type="domain" description="AB hydrolase-1" evidence="3">
    <location>
        <begin position="343"/>
        <end position="576"/>
    </location>
</feature>
<dbReference type="EMBL" id="QEFC01003432">
    <property type="protein sequence ID" value="KAE9448351.1"/>
    <property type="molecule type" value="Genomic_DNA"/>
</dbReference>
<dbReference type="OrthoDB" id="6431331at2759"/>
<dbReference type="SUPFAM" id="SSF48452">
    <property type="entry name" value="TPR-like"/>
    <property type="match status" value="1"/>
</dbReference>
<protein>
    <recommendedName>
        <fullName evidence="3">AB hydrolase-1 domain-containing protein</fullName>
    </recommendedName>
</protein>
<dbReference type="PROSITE" id="PS50005">
    <property type="entry name" value="TPR"/>
    <property type="match status" value="2"/>
</dbReference>
<dbReference type="AlphaFoldDB" id="A0A6A4KY50"/>
<organism evidence="4 5">
    <name type="scientific">Rhododendron williamsianum</name>
    <dbReference type="NCBI Taxonomy" id="262921"/>
    <lineage>
        <taxon>Eukaryota</taxon>
        <taxon>Viridiplantae</taxon>
        <taxon>Streptophyta</taxon>
        <taxon>Embryophyta</taxon>
        <taxon>Tracheophyta</taxon>
        <taxon>Spermatophyta</taxon>
        <taxon>Magnoliopsida</taxon>
        <taxon>eudicotyledons</taxon>
        <taxon>Gunneridae</taxon>
        <taxon>Pentapetalae</taxon>
        <taxon>asterids</taxon>
        <taxon>Ericales</taxon>
        <taxon>Ericaceae</taxon>
        <taxon>Ericoideae</taxon>
        <taxon>Rhodoreae</taxon>
        <taxon>Rhododendron</taxon>
    </lineage>
</organism>
<dbReference type="SUPFAM" id="SSF53474">
    <property type="entry name" value="alpha/beta-Hydrolases"/>
    <property type="match status" value="1"/>
</dbReference>
<dbReference type="GO" id="GO:0016787">
    <property type="term" value="F:hydrolase activity"/>
    <property type="evidence" value="ECO:0007669"/>
    <property type="project" value="UniProtKB-ARBA"/>
</dbReference>
<dbReference type="SMART" id="SM00028">
    <property type="entry name" value="TPR"/>
    <property type="match status" value="3"/>
</dbReference>
<dbReference type="InterPro" id="IPR000073">
    <property type="entry name" value="AB_hydrolase_1"/>
</dbReference>
<accession>A0A6A4KY50</accession>
<evidence type="ECO:0000259" key="3">
    <source>
        <dbReference type="Pfam" id="PF00561"/>
    </source>
</evidence>
<name>A0A6A4KY50_9ERIC</name>
<dbReference type="Gene3D" id="3.40.50.1820">
    <property type="entry name" value="alpha/beta hydrolase"/>
    <property type="match status" value="1"/>
</dbReference>
<feature type="repeat" description="TPR" evidence="1">
    <location>
        <begin position="117"/>
        <end position="150"/>
    </location>
</feature>
<evidence type="ECO:0000256" key="2">
    <source>
        <dbReference type="SAM" id="Coils"/>
    </source>
</evidence>
<keyword evidence="5" id="KW-1185">Reference proteome</keyword>
<gene>
    <name evidence="4" type="ORF">C3L33_19762</name>
</gene>
<dbReference type="InterPro" id="IPR052370">
    <property type="entry name" value="Meta-cleavage_hydrolase"/>
</dbReference>
<dbReference type="InterPro" id="IPR029058">
    <property type="entry name" value="AB_hydrolase_fold"/>
</dbReference>
<dbReference type="PANTHER" id="PTHR43139">
    <property type="entry name" value="SI:DKEY-122A22.2"/>
    <property type="match status" value="1"/>
</dbReference>
<dbReference type="PANTHER" id="PTHR43139:SF7">
    <property type="entry name" value="ALPHA_BETA-HYDROLASES SUPERFAMILY PROTEIN"/>
    <property type="match status" value="1"/>
</dbReference>
<comment type="caution">
    <text evidence="4">The sequence shown here is derived from an EMBL/GenBank/DDBJ whole genome shotgun (WGS) entry which is preliminary data.</text>
</comment>
<dbReference type="InterPro" id="IPR011990">
    <property type="entry name" value="TPR-like_helical_dom_sf"/>
</dbReference>
<evidence type="ECO:0000313" key="4">
    <source>
        <dbReference type="EMBL" id="KAE9448351.1"/>
    </source>
</evidence>
<dbReference type="Pfam" id="PF00515">
    <property type="entry name" value="TPR_1"/>
    <property type="match status" value="1"/>
</dbReference>
<dbReference type="InterPro" id="IPR019734">
    <property type="entry name" value="TPR_rpt"/>
</dbReference>